<dbReference type="RefSeq" id="WP_171224312.1">
    <property type="nucleotide sequence ID" value="NZ_CP053085.1"/>
</dbReference>
<dbReference type="KEGG" id="ggr:HKW67_04830"/>
<sequence>MSETRSIYSGAAAPRADMEGASAQGPYPSATPVVFAAPLRERRFDVVVTRGGKVESRHRVHAAVVDANGTLLEGVRDPYTETWWRSCAKPFQVMPLVRAGGLERLGWGTSQLALACASHGGEPEHVTLAESMLSGIGLEEGDLACGAHEPLAARGARMLRESGDRVTRLHNNCSGKHAAMLARAVLLGEPTSGYEQAAHTVQRAAHETVATWAGMMPEQVGVAVDGCGVTVFSLPLANMALSYARLAHASTHGDEPSRRIVHAMTSHPFLVGGSDRFDTRLMEAVGGNVLCKVGAEGVHTFAIIDRGIGFALKVEDGSQRAQFVAVLAMLAEYDGLPLPLPESLRDVAVRTVRNTRGEQVGEVFVSEASLGAPACSDDS</sequence>
<dbReference type="PANTHER" id="PTHR42110">
    <property type="entry name" value="L-ASPARAGINASE, PUTATIVE (AFU_ORTHOLOGUE AFUA_3G11890)-RELATED"/>
    <property type="match status" value="1"/>
</dbReference>
<dbReference type="EMBL" id="CP053085">
    <property type="protein sequence ID" value="QJR34885.1"/>
    <property type="molecule type" value="Genomic_DNA"/>
</dbReference>
<gene>
    <name evidence="2" type="ORF">HKW67_04830</name>
</gene>
<reference evidence="2 3" key="1">
    <citation type="submission" date="2020-05" db="EMBL/GenBank/DDBJ databases">
        <title>Complete genome sequence of Gemmatimonas greenlandica TET16.</title>
        <authorList>
            <person name="Zeng Y."/>
        </authorList>
    </citation>
    <scope>NUCLEOTIDE SEQUENCE [LARGE SCALE GENOMIC DNA]</scope>
    <source>
        <strain evidence="2 3">TET16</strain>
    </source>
</reference>
<dbReference type="InterPro" id="IPR010349">
    <property type="entry name" value="Asparaginase_II"/>
</dbReference>
<dbReference type="Proteomes" id="UP000500938">
    <property type="component" value="Chromosome"/>
</dbReference>
<proteinExistence type="predicted"/>
<dbReference type="Pfam" id="PF06089">
    <property type="entry name" value="Asparaginase_II"/>
    <property type="match status" value="1"/>
</dbReference>
<evidence type="ECO:0000313" key="3">
    <source>
        <dbReference type="Proteomes" id="UP000500938"/>
    </source>
</evidence>
<organism evidence="2 3">
    <name type="scientific">Gemmatimonas groenlandica</name>
    <dbReference type="NCBI Taxonomy" id="2732249"/>
    <lineage>
        <taxon>Bacteria</taxon>
        <taxon>Pseudomonadati</taxon>
        <taxon>Gemmatimonadota</taxon>
        <taxon>Gemmatimonadia</taxon>
        <taxon>Gemmatimonadales</taxon>
        <taxon>Gemmatimonadaceae</taxon>
        <taxon>Gemmatimonas</taxon>
    </lineage>
</organism>
<name>A0A6M4ILG4_9BACT</name>
<dbReference type="PANTHER" id="PTHR42110:SF1">
    <property type="entry name" value="L-ASPARAGINASE, PUTATIVE (AFU_ORTHOLOGUE AFUA_3G11890)-RELATED"/>
    <property type="match status" value="1"/>
</dbReference>
<accession>A0A6M4ILG4</accession>
<evidence type="ECO:0000313" key="2">
    <source>
        <dbReference type="EMBL" id="QJR34885.1"/>
    </source>
</evidence>
<protein>
    <submittedName>
        <fullName evidence="2">Asparaginase</fullName>
    </submittedName>
</protein>
<feature type="region of interest" description="Disordered" evidence="1">
    <location>
        <begin position="1"/>
        <end position="26"/>
    </location>
</feature>
<evidence type="ECO:0000256" key="1">
    <source>
        <dbReference type="SAM" id="MobiDB-lite"/>
    </source>
</evidence>
<dbReference type="AlphaFoldDB" id="A0A6M4ILG4"/>
<keyword evidence="3" id="KW-1185">Reference proteome</keyword>